<evidence type="ECO:0000256" key="2">
    <source>
        <dbReference type="ARBA" id="ARBA00022801"/>
    </source>
</evidence>
<dbReference type="Pfam" id="PF13279">
    <property type="entry name" value="4HBT_2"/>
    <property type="match status" value="1"/>
</dbReference>
<gene>
    <name evidence="3" type="ORF">D7W81_06685</name>
</gene>
<reference evidence="4" key="1">
    <citation type="submission" date="2018-09" db="EMBL/GenBank/DDBJ databases">
        <authorList>
            <person name="Livingstone P.G."/>
            <person name="Whitworth D.E."/>
        </authorList>
    </citation>
    <scope>NUCLEOTIDE SEQUENCE [LARGE SCALE GENOMIC DNA]</scope>
    <source>
        <strain evidence="4">AB050A</strain>
    </source>
</reference>
<name>A0A3A8QYD1_9BACT</name>
<dbReference type="RefSeq" id="WP_120554489.1">
    <property type="nucleotide sequence ID" value="NZ_RAWK01000029.1"/>
</dbReference>
<dbReference type="CDD" id="cd00586">
    <property type="entry name" value="4HBT"/>
    <property type="match status" value="1"/>
</dbReference>
<keyword evidence="2" id="KW-0378">Hydrolase</keyword>
<dbReference type="PANTHER" id="PTHR31793:SF27">
    <property type="entry name" value="NOVEL THIOESTERASE SUPERFAMILY DOMAIN AND SAPOSIN A-TYPE DOMAIN CONTAINING PROTEIN (0610012H03RIK)"/>
    <property type="match status" value="1"/>
</dbReference>
<dbReference type="PANTHER" id="PTHR31793">
    <property type="entry name" value="4-HYDROXYBENZOYL-COA THIOESTERASE FAMILY MEMBER"/>
    <property type="match status" value="1"/>
</dbReference>
<proteinExistence type="inferred from homology"/>
<dbReference type="GO" id="GO:0047617">
    <property type="term" value="F:fatty acyl-CoA hydrolase activity"/>
    <property type="evidence" value="ECO:0007669"/>
    <property type="project" value="TreeGrafter"/>
</dbReference>
<keyword evidence="4" id="KW-1185">Reference proteome</keyword>
<protein>
    <submittedName>
        <fullName evidence="3">Acyl-CoA thioesterase</fullName>
    </submittedName>
</protein>
<dbReference type="InterPro" id="IPR029069">
    <property type="entry name" value="HotDog_dom_sf"/>
</dbReference>
<dbReference type="InterPro" id="IPR050563">
    <property type="entry name" value="4-hydroxybenzoyl-CoA_TE"/>
</dbReference>
<accession>A0A3A8QYD1</accession>
<evidence type="ECO:0000256" key="1">
    <source>
        <dbReference type="ARBA" id="ARBA00005953"/>
    </source>
</evidence>
<comment type="caution">
    <text evidence="3">The sequence shown here is derived from an EMBL/GenBank/DDBJ whole genome shotgun (WGS) entry which is preliminary data.</text>
</comment>
<evidence type="ECO:0000313" key="4">
    <source>
        <dbReference type="Proteomes" id="UP000267003"/>
    </source>
</evidence>
<evidence type="ECO:0000313" key="3">
    <source>
        <dbReference type="EMBL" id="RKH71920.1"/>
    </source>
</evidence>
<dbReference type="AlphaFoldDB" id="A0A3A8QYD1"/>
<dbReference type="OrthoDB" id="9799036at2"/>
<comment type="similarity">
    <text evidence="1">Belongs to the 4-hydroxybenzoyl-CoA thioesterase family.</text>
</comment>
<dbReference type="Proteomes" id="UP000267003">
    <property type="component" value="Unassembled WGS sequence"/>
</dbReference>
<dbReference type="Gene3D" id="3.10.129.10">
    <property type="entry name" value="Hotdog Thioesterase"/>
    <property type="match status" value="1"/>
</dbReference>
<dbReference type="SUPFAM" id="SSF54637">
    <property type="entry name" value="Thioesterase/thiol ester dehydrase-isomerase"/>
    <property type="match status" value="1"/>
</dbReference>
<organism evidence="3 4">
    <name type="scientific">Corallococcus aberystwythensis</name>
    <dbReference type="NCBI Taxonomy" id="2316722"/>
    <lineage>
        <taxon>Bacteria</taxon>
        <taxon>Pseudomonadati</taxon>
        <taxon>Myxococcota</taxon>
        <taxon>Myxococcia</taxon>
        <taxon>Myxococcales</taxon>
        <taxon>Cystobacterineae</taxon>
        <taxon>Myxococcaceae</taxon>
        <taxon>Corallococcus</taxon>
    </lineage>
</organism>
<sequence length="149" mass="16520">MHFEESSLTLRVRPNDLDILGHVNNATTLEYLEAGRWAWLERQGLTRGGPVVAVVSRVEVDYRREIPPGDVVVHTELESPAADELEEDGLNYRARFRQRVFLSVDGPLAVEALVSVAFLDARARSLASLQQFLDAARAAPVAAVEEPRS</sequence>
<dbReference type="EMBL" id="RAWK01000029">
    <property type="protein sequence ID" value="RKH71920.1"/>
    <property type="molecule type" value="Genomic_DNA"/>
</dbReference>